<dbReference type="Proteomes" id="UP000009172">
    <property type="component" value="Unassembled WGS sequence"/>
</dbReference>
<protein>
    <submittedName>
        <fullName evidence="2">Uncharacterized protein</fullName>
    </submittedName>
</protein>
<reference evidence="3" key="1">
    <citation type="journal article" date="2012" name="MBio">
        <title>Comparative genome analysis of Trichophyton rubrum and related dermatophytes reveals candidate genes involved in infection.</title>
        <authorList>
            <person name="Martinez D.A."/>
            <person name="Oliver B.G."/>
            <person name="Graeser Y."/>
            <person name="Goldberg J.M."/>
            <person name="Li W."/>
            <person name="Martinez-Rossi N.M."/>
            <person name="Monod M."/>
            <person name="Shelest E."/>
            <person name="Barton R.C."/>
            <person name="Birch E."/>
            <person name="Brakhage A.A."/>
            <person name="Chen Z."/>
            <person name="Gurr S.J."/>
            <person name="Heiman D."/>
            <person name="Heitman J."/>
            <person name="Kosti I."/>
            <person name="Rossi A."/>
            <person name="Saif S."/>
            <person name="Samalova M."/>
            <person name="Saunders C.W."/>
            <person name="Shea T."/>
            <person name="Summerbell R.C."/>
            <person name="Xu J."/>
            <person name="Young S."/>
            <person name="Zeng Q."/>
            <person name="Birren B.W."/>
            <person name="Cuomo C.A."/>
            <person name="White T.C."/>
        </authorList>
    </citation>
    <scope>NUCLEOTIDE SEQUENCE [LARGE SCALE GENOMIC DNA]</scope>
    <source>
        <strain evidence="3">CBS 112818</strain>
    </source>
</reference>
<keyword evidence="1" id="KW-0732">Signal</keyword>
<accession>F2S0K9</accession>
<name>F2S0K9_TRIT1</name>
<evidence type="ECO:0000313" key="3">
    <source>
        <dbReference type="Proteomes" id="UP000009172"/>
    </source>
</evidence>
<sequence>MRSNLLLLAFFIRRDHSLLTPDCSHTHRNHPSRPNFIRRPDTHSRHAQLGYDEQSLAKLTSARLFQPEFAVHSHSRLFLEAASMMLDELNTSRIFAYFGKPEFQPCKAGDSPETSPMLIFQGFESKIPLHPIHRLLCTLYTLRKRNTEDRFPKFSVFGVNTDYG</sequence>
<proteinExistence type="predicted"/>
<feature type="signal peptide" evidence="1">
    <location>
        <begin position="1"/>
        <end position="17"/>
    </location>
</feature>
<organism evidence="2 3">
    <name type="scientific">Trichophyton tonsurans (strain CBS 112818)</name>
    <name type="common">Scalp ringworm fungus</name>
    <dbReference type="NCBI Taxonomy" id="647933"/>
    <lineage>
        <taxon>Eukaryota</taxon>
        <taxon>Fungi</taxon>
        <taxon>Dikarya</taxon>
        <taxon>Ascomycota</taxon>
        <taxon>Pezizomycotina</taxon>
        <taxon>Eurotiomycetes</taxon>
        <taxon>Eurotiomycetidae</taxon>
        <taxon>Onygenales</taxon>
        <taxon>Arthrodermataceae</taxon>
        <taxon>Trichophyton</taxon>
    </lineage>
</organism>
<dbReference type="AlphaFoldDB" id="F2S0K9"/>
<keyword evidence="3" id="KW-1185">Reference proteome</keyword>
<evidence type="ECO:0000256" key="1">
    <source>
        <dbReference type="SAM" id="SignalP"/>
    </source>
</evidence>
<dbReference type="EMBL" id="GG698499">
    <property type="protein sequence ID" value="EGD97108.1"/>
    <property type="molecule type" value="Genomic_DNA"/>
</dbReference>
<dbReference type="HOGENOM" id="CLU_1620259_0_0_1"/>
<feature type="chain" id="PRO_5003285639" evidence="1">
    <location>
        <begin position="18"/>
        <end position="164"/>
    </location>
</feature>
<evidence type="ECO:0000313" key="2">
    <source>
        <dbReference type="EMBL" id="EGD97108.1"/>
    </source>
</evidence>
<gene>
    <name evidence="2" type="ORF">TESG_04526</name>
</gene>